<accession>A0A7S4JIN2</accession>
<gene>
    <name evidence="1" type="ORF">NAES01612_LOCUS515</name>
</gene>
<dbReference type="EMBL" id="HBKR01000879">
    <property type="protein sequence ID" value="CAE2264808.1"/>
    <property type="molecule type" value="Transcribed_RNA"/>
</dbReference>
<evidence type="ECO:0000313" key="1">
    <source>
        <dbReference type="EMBL" id="CAE2264808.1"/>
    </source>
</evidence>
<name>A0A7S4JIN2_9EUKA</name>
<dbReference type="AlphaFoldDB" id="A0A7S4JIN2"/>
<evidence type="ECO:0008006" key="2">
    <source>
        <dbReference type="Google" id="ProtNLM"/>
    </source>
</evidence>
<dbReference type="InterPro" id="IPR029058">
    <property type="entry name" value="AB_hydrolase_fold"/>
</dbReference>
<protein>
    <recommendedName>
        <fullName evidence="2">Serine aminopeptidase S33 domain-containing protein</fullName>
    </recommendedName>
</protein>
<reference evidence="1" key="1">
    <citation type="submission" date="2021-01" db="EMBL/GenBank/DDBJ databases">
        <authorList>
            <person name="Corre E."/>
            <person name="Pelletier E."/>
            <person name="Niang G."/>
            <person name="Scheremetjew M."/>
            <person name="Finn R."/>
            <person name="Kale V."/>
            <person name="Holt S."/>
            <person name="Cochrane G."/>
            <person name="Meng A."/>
            <person name="Brown T."/>
            <person name="Cohen L."/>
        </authorList>
    </citation>
    <scope>NUCLEOTIDE SEQUENCE</scope>
    <source>
        <strain evidence="1">SoJaBio B1-5/56/2</strain>
    </source>
</reference>
<proteinExistence type="predicted"/>
<organism evidence="1">
    <name type="scientific">Paramoeba aestuarina</name>
    <dbReference type="NCBI Taxonomy" id="180227"/>
    <lineage>
        <taxon>Eukaryota</taxon>
        <taxon>Amoebozoa</taxon>
        <taxon>Discosea</taxon>
        <taxon>Flabellinia</taxon>
        <taxon>Dactylopodida</taxon>
        <taxon>Paramoebidae</taxon>
        <taxon>Paramoeba</taxon>
    </lineage>
</organism>
<sequence length="273" mass="30133">MMEILFVVGIVVAVIVVLFGLALTWRDALVSENGGTISGLVAKISSILNLGPPKALQDLRWKLVKKEGGRKSLVVAFAGGGIRMGGVPRREFVRTMEKLENCDVLFVTDPEQCFYGRNVDQWVDDLGSLCKSYEGVLFVGNCMGSTGALGLGSRLKVDRILVFAPICAPHEDPRWNVRNYTQWCLNSAQRNSLRDAVVASVAECRQGVEVHRNFSEKDLLHTALLEKAPSAETKLKVIPYKVPGYEESSVAKYLRAENKLVHVIEENLRIACS</sequence>
<dbReference type="SUPFAM" id="SSF53474">
    <property type="entry name" value="alpha/beta-Hydrolases"/>
    <property type="match status" value="1"/>
</dbReference>